<dbReference type="EMBL" id="WMEY01000005">
    <property type="protein sequence ID" value="MYL65014.1"/>
    <property type="molecule type" value="Genomic_DNA"/>
</dbReference>
<feature type="transmembrane region" description="Helical" evidence="6">
    <location>
        <begin position="283"/>
        <end position="304"/>
    </location>
</feature>
<dbReference type="Proteomes" id="UP000447833">
    <property type="component" value="Unassembled WGS sequence"/>
</dbReference>
<comment type="subcellular location">
    <subcellularLocation>
        <location evidence="1">Cell membrane</location>
        <topology evidence="1">Multi-pass membrane protein</topology>
    </subcellularLocation>
</comment>
<sequence>MLILTVISEALLYISFALLIADYLFSFLSHDKKPVIHVPKKIRFLAAGGIALFSFMPILDLLLYLYEDYGIGQALSSVLGTFKVGQAWGFTVLLSIMLSLFILFVDDGQEKRYPFIGVVLLLFLILGLGWASHSSSLHPVKGFIIHTIHFTAVITWVGVLFVISWFSKNAANWTQFLKWFHPTAIICFTVVGITGLLLVQFVIPLQDYPDTWMVSYGQSLLIKHLLIVPLLGYAFLNGVIMKKKLKENKAFDPRPWTKVESVIVLLIFAATGAMSHSSPPNNLASLISLEGVSPLFTLFTNGLVQPGASIGLVVNVNALLLGALAVVFMVVMIAGFMKKMAPLFSFLMSVLFIISGYLALLQSVQMI</sequence>
<name>A0A845F2Q9_9BACL</name>
<dbReference type="AlphaFoldDB" id="A0A845F2Q9"/>
<comment type="caution">
    <text evidence="8">The sequence shown here is derived from an EMBL/GenBank/DDBJ whole genome shotgun (WGS) entry which is preliminary data.</text>
</comment>
<dbReference type="InterPro" id="IPR032694">
    <property type="entry name" value="CopC/D"/>
</dbReference>
<evidence type="ECO:0000256" key="4">
    <source>
        <dbReference type="ARBA" id="ARBA00022989"/>
    </source>
</evidence>
<keyword evidence="3 6" id="KW-0812">Transmembrane</keyword>
<evidence type="ECO:0000313" key="9">
    <source>
        <dbReference type="Proteomes" id="UP000447833"/>
    </source>
</evidence>
<feature type="transmembrane region" description="Helical" evidence="6">
    <location>
        <begin position="112"/>
        <end position="131"/>
    </location>
</feature>
<dbReference type="InterPro" id="IPR008457">
    <property type="entry name" value="Cu-R_CopD_dom"/>
</dbReference>
<dbReference type="RefSeq" id="WP_160920395.1">
    <property type="nucleotide sequence ID" value="NZ_WMEY01000005.1"/>
</dbReference>
<evidence type="ECO:0000313" key="8">
    <source>
        <dbReference type="EMBL" id="MYL65014.1"/>
    </source>
</evidence>
<evidence type="ECO:0000256" key="1">
    <source>
        <dbReference type="ARBA" id="ARBA00004651"/>
    </source>
</evidence>
<feature type="transmembrane region" description="Helical" evidence="6">
    <location>
        <begin position="86"/>
        <end position="105"/>
    </location>
</feature>
<dbReference type="Pfam" id="PF05425">
    <property type="entry name" value="CopD"/>
    <property type="match status" value="1"/>
</dbReference>
<evidence type="ECO:0000256" key="6">
    <source>
        <dbReference type="SAM" id="Phobius"/>
    </source>
</evidence>
<reference evidence="8 9" key="1">
    <citation type="submission" date="2019-11" db="EMBL/GenBank/DDBJ databases">
        <title>Genome sequences of 17 halophilic strains isolated from different environments.</title>
        <authorList>
            <person name="Furrow R.E."/>
        </authorList>
    </citation>
    <scope>NUCLEOTIDE SEQUENCE [LARGE SCALE GENOMIC DNA]</scope>
    <source>
        <strain evidence="8 9">22506_14_FS</strain>
    </source>
</reference>
<evidence type="ECO:0000256" key="3">
    <source>
        <dbReference type="ARBA" id="ARBA00022692"/>
    </source>
</evidence>
<evidence type="ECO:0000256" key="5">
    <source>
        <dbReference type="ARBA" id="ARBA00023136"/>
    </source>
</evidence>
<feature type="transmembrane region" description="Helical" evidence="6">
    <location>
        <begin position="261"/>
        <end position="277"/>
    </location>
</feature>
<feature type="transmembrane region" description="Helical" evidence="6">
    <location>
        <begin position="12"/>
        <end position="30"/>
    </location>
</feature>
<gene>
    <name evidence="8" type="ORF">GLW07_16775</name>
</gene>
<feature type="transmembrane region" description="Helical" evidence="6">
    <location>
        <begin position="316"/>
        <end position="337"/>
    </location>
</feature>
<protein>
    <submittedName>
        <fullName evidence="8">Copper resistance protein CopD</fullName>
    </submittedName>
</protein>
<feature type="transmembrane region" description="Helical" evidence="6">
    <location>
        <begin position="221"/>
        <end position="240"/>
    </location>
</feature>
<keyword evidence="5 6" id="KW-0472">Membrane</keyword>
<organism evidence="8 9">
    <name type="scientific">Guptibacillus hwajinpoensis</name>
    <dbReference type="NCBI Taxonomy" id="208199"/>
    <lineage>
        <taxon>Bacteria</taxon>
        <taxon>Bacillati</taxon>
        <taxon>Bacillota</taxon>
        <taxon>Bacilli</taxon>
        <taxon>Bacillales</taxon>
        <taxon>Guptibacillaceae</taxon>
        <taxon>Guptibacillus</taxon>
    </lineage>
</organism>
<dbReference type="GO" id="GO:0006825">
    <property type="term" value="P:copper ion transport"/>
    <property type="evidence" value="ECO:0007669"/>
    <property type="project" value="InterPro"/>
</dbReference>
<feature type="transmembrane region" description="Helical" evidence="6">
    <location>
        <begin position="143"/>
        <end position="167"/>
    </location>
</feature>
<keyword evidence="2" id="KW-1003">Cell membrane</keyword>
<evidence type="ECO:0000259" key="7">
    <source>
        <dbReference type="Pfam" id="PF05425"/>
    </source>
</evidence>
<keyword evidence="4 6" id="KW-1133">Transmembrane helix</keyword>
<dbReference type="PANTHER" id="PTHR34820:SF4">
    <property type="entry name" value="INNER MEMBRANE PROTEIN YEBZ"/>
    <property type="match status" value="1"/>
</dbReference>
<feature type="domain" description="Copper resistance protein D" evidence="7">
    <location>
        <begin position="175"/>
        <end position="273"/>
    </location>
</feature>
<dbReference type="GO" id="GO:0005886">
    <property type="term" value="C:plasma membrane"/>
    <property type="evidence" value="ECO:0007669"/>
    <property type="project" value="UniProtKB-SubCell"/>
</dbReference>
<feature type="transmembrane region" description="Helical" evidence="6">
    <location>
        <begin position="343"/>
        <end position="361"/>
    </location>
</feature>
<dbReference type="PANTHER" id="PTHR34820">
    <property type="entry name" value="INNER MEMBRANE PROTEIN YEBZ"/>
    <property type="match status" value="1"/>
</dbReference>
<accession>A0A845F2Q9</accession>
<proteinExistence type="predicted"/>
<feature type="transmembrane region" description="Helical" evidence="6">
    <location>
        <begin position="42"/>
        <end position="66"/>
    </location>
</feature>
<feature type="transmembrane region" description="Helical" evidence="6">
    <location>
        <begin position="179"/>
        <end position="201"/>
    </location>
</feature>
<evidence type="ECO:0000256" key="2">
    <source>
        <dbReference type="ARBA" id="ARBA00022475"/>
    </source>
</evidence>